<dbReference type="Gene3D" id="3.30.710.10">
    <property type="entry name" value="Potassium Channel Kv1.1, Chain A"/>
    <property type="match status" value="1"/>
</dbReference>
<dbReference type="OrthoDB" id="3197614at2759"/>
<evidence type="ECO:0000256" key="1">
    <source>
        <dbReference type="SAM" id="MobiDB-lite"/>
    </source>
</evidence>
<dbReference type="InterPro" id="IPR000210">
    <property type="entry name" value="BTB/POZ_dom"/>
</dbReference>
<feature type="compositionally biased region" description="Basic and acidic residues" evidence="1">
    <location>
        <begin position="429"/>
        <end position="439"/>
    </location>
</feature>
<feature type="compositionally biased region" description="Polar residues" evidence="1">
    <location>
        <begin position="120"/>
        <end position="132"/>
    </location>
</feature>
<feature type="region of interest" description="Disordered" evidence="1">
    <location>
        <begin position="191"/>
        <end position="221"/>
    </location>
</feature>
<protein>
    <recommendedName>
        <fullName evidence="2">BTB domain-containing protein</fullName>
    </recommendedName>
</protein>
<dbReference type="PANTHER" id="PTHR40130">
    <property type="entry name" value="EXPRESSED PROTEIN"/>
    <property type="match status" value="1"/>
</dbReference>
<evidence type="ECO:0000259" key="2">
    <source>
        <dbReference type="PROSITE" id="PS50097"/>
    </source>
</evidence>
<feature type="compositionally biased region" description="Basic residues" evidence="1">
    <location>
        <begin position="303"/>
        <end position="316"/>
    </location>
</feature>
<evidence type="ECO:0000313" key="4">
    <source>
        <dbReference type="Proteomes" id="UP000281245"/>
    </source>
</evidence>
<feature type="region of interest" description="Disordered" evidence="1">
    <location>
        <begin position="694"/>
        <end position="715"/>
    </location>
</feature>
<dbReference type="CDD" id="cd18186">
    <property type="entry name" value="BTB_POZ_ZBTB_KLHL-like"/>
    <property type="match status" value="1"/>
</dbReference>
<comment type="caution">
    <text evidence="3">The sequence shown here is derived from an EMBL/GenBank/DDBJ whole genome shotgun (WGS) entry which is preliminary data.</text>
</comment>
<feature type="region of interest" description="Disordered" evidence="1">
    <location>
        <begin position="21"/>
        <end position="162"/>
    </location>
</feature>
<gene>
    <name evidence="3" type="ORF">D0869_00015</name>
</gene>
<dbReference type="Pfam" id="PF00651">
    <property type="entry name" value="BTB"/>
    <property type="match status" value="1"/>
</dbReference>
<evidence type="ECO:0000313" key="3">
    <source>
        <dbReference type="EMBL" id="RMX90528.1"/>
    </source>
</evidence>
<dbReference type="SUPFAM" id="SSF54695">
    <property type="entry name" value="POZ domain"/>
    <property type="match status" value="1"/>
</dbReference>
<dbReference type="InterPro" id="IPR011333">
    <property type="entry name" value="SKP1/BTB/POZ_sf"/>
</dbReference>
<feature type="region of interest" description="Disordered" evidence="1">
    <location>
        <begin position="294"/>
        <end position="326"/>
    </location>
</feature>
<feature type="domain" description="BTB" evidence="2">
    <location>
        <begin position="474"/>
        <end position="543"/>
    </location>
</feature>
<sequence length="715" mass="78470">MNNPEALRILHLLEEQHQRLARILRSPNETKPSPLSHESKESSGSSATKKDSLQSKTLSSKPDNSRSKPTSSAIAAAKVGSQVRDSSPSLTRELASRRGIPQSGRGPSSPAAQARARQLSPESQRRNTSSATAPKVPPSVVSSQANLNYRRKTSERNEDDEAFSRFYSQITTGTMSKLSAALAYAGLPPTADDAVKASEGTSSSSRNKDLAASTVHANNDPDVKKIFSKAALNAIEEEHRQRGTLGHGFGPAESFYVVPPYAGTKSYSHVVRGNPNDAAGGLGEDDEDAFVDAREAQGPPSPKHSRAGSGAKRRGFGKGPTSEELELENTTLKQTLEGLANRLAAFEAHAQDAALTQSMIGMHPPAGNSAGGAGATDATMLKRFRQLEQQAAKDAEERQRLEAQAAKQAKSIETWEQRYQSLRKGAKKKMMEAKEKAQPGDEEDGLLADEGMPGRPEPPPSTPDKYPTNFLLDDIVTLEIGRKSNIIQVHKGVLTFYSGYFRAALAGNYAEASKGVIKLPTEEFDVVELAIEWMYVRKLDVDFEGKYFLDTGLLLCELWTFADRRQIPLLANVAIDLLRSHLIMRWYAPSVEMIRYSYANTPANAALRRLMVFFLTVTGDPYMFKKIGGDAEWPQEAIWDLLMAVLEDREDGAYQHKKHPITLDTRIKHQKKIIQDVNMCKYHIHESGVSCKIAGQKRSRSDSEELPSGKASKKK</sequence>
<name>A0A3M6XIZ6_HORWE</name>
<dbReference type="VEuPathDB" id="FungiDB:BTJ68_13871"/>
<dbReference type="AlphaFoldDB" id="A0A3M6XIZ6"/>
<accession>A0A3M6XIZ6</accession>
<dbReference type="SMART" id="SM00225">
    <property type="entry name" value="BTB"/>
    <property type="match status" value="1"/>
</dbReference>
<dbReference type="EMBL" id="QWIJ01000001">
    <property type="protein sequence ID" value="RMX90528.1"/>
    <property type="molecule type" value="Genomic_DNA"/>
</dbReference>
<feature type="compositionally biased region" description="Low complexity" evidence="1">
    <location>
        <begin position="31"/>
        <end position="46"/>
    </location>
</feature>
<organism evidence="3 4">
    <name type="scientific">Hortaea werneckii</name>
    <name type="common">Black yeast</name>
    <name type="synonym">Cladosporium werneckii</name>
    <dbReference type="NCBI Taxonomy" id="91943"/>
    <lineage>
        <taxon>Eukaryota</taxon>
        <taxon>Fungi</taxon>
        <taxon>Dikarya</taxon>
        <taxon>Ascomycota</taxon>
        <taxon>Pezizomycotina</taxon>
        <taxon>Dothideomycetes</taxon>
        <taxon>Dothideomycetidae</taxon>
        <taxon>Mycosphaerellales</taxon>
        <taxon>Teratosphaeriaceae</taxon>
        <taxon>Hortaea</taxon>
    </lineage>
</organism>
<dbReference type="PROSITE" id="PS50097">
    <property type="entry name" value="BTB"/>
    <property type="match status" value="1"/>
</dbReference>
<dbReference type="Proteomes" id="UP000281245">
    <property type="component" value="Unassembled WGS sequence"/>
</dbReference>
<dbReference type="PANTHER" id="PTHR40130:SF1">
    <property type="entry name" value="SPINDLE POLE BODY-ASSOCIATED PROTEIN CUT12 DOMAIN-CONTAINING PROTEIN"/>
    <property type="match status" value="1"/>
</dbReference>
<feature type="compositionally biased region" description="Polar residues" evidence="1">
    <location>
        <begin position="54"/>
        <end position="73"/>
    </location>
</feature>
<proteinExistence type="predicted"/>
<reference evidence="3 4" key="1">
    <citation type="journal article" date="2018" name="BMC Genomics">
        <title>Genomic evidence for intraspecific hybridization in a clonal and extremely halotolerant yeast.</title>
        <authorList>
            <person name="Gostincar C."/>
            <person name="Stajich J.E."/>
            <person name="Zupancic J."/>
            <person name="Zalar P."/>
            <person name="Gunde-Cimerman N."/>
        </authorList>
    </citation>
    <scope>NUCLEOTIDE SEQUENCE [LARGE SCALE GENOMIC DNA]</scope>
    <source>
        <strain evidence="3 4">EXF-6656</strain>
    </source>
</reference>
<feature type="region of interest" description="Disordered" evidence="1">
    <location>
        <begin position="426"/>
        <end position="466"/>
    </location>
</feature>